<sequence length="66" mass="7138">MGSRVLHRLLSPIPMPNLNSEVAGHDNLLSSFNKSTDSALEIDGCDSSLEKLLADSKLESDEIDPN</sequence>
<organism evidence="1 2">
    <name type="scientific">Solanum tuberosum</name>
    <name type="common">Potato</name>
    <dbReference type="NCBI Taxonomy" id="4113"/>
    <lineage>
        <taxon>Eukaryota</taxon>
        <taxon>Viridiplantae</taxon>
        <taxon>Streptophyta</taxon>
        <taxon>Embryophyta</taxon>
        <taxon>Tracheophyta</taxon>
        <taxon>Spermatophyta</taxon>
        <taxon>Magnoliopsida</taxon>
        <taxon>eudicotyledons</taxon>
        <taxon>Gunneridae</taxon>
        <taxon>Pentapetalae</taxon>
        <taxon>asterids</taxon>
        <taxon>lamiids</taxon>
        <taxon>Solanales</taxon>
        <taxon>Solanaceae</taxon>
        <taxon>Solanoideae</taxon>
        <taxon>Solaneae</taxon>
        <taxon>Solanum</taxon>
    </lineage>
</organism>
<dbReference type="Gramene" id="PGSC0003DMT400005837">
    <property type="protein sequence ID" value="PGSC0003DMT400005837"/>
    <property type="gene ID" value="PGSC0003DMG400002273"/>
</dbReference>
<dbReference type="AlphaFoldDB" id="M0ZQG9"/>
<evidence type="ECO:0000313" key="2">
    <source>
        <dbReference type="Proteomes" id="UP000011115"/>
    </source>
</evidence>
<reference evidence="1" key="2">
    <citation type="submission" date="2015-06" db="UniProtKB">
        <authorList>
            <consortium name="EnsemblPlants"/>
        </authorList>
    </citation>
    <scope>IDENTIFICATION</scope>
    <source>
        <strain evidence="1">DM1-3 516 R44</strain>
    </source>
</reference>
<proteinExistence type="predicted"/>
<dbReference type="PaxDb" id="4113-PGSC0003DMT400005837"/>
<accession>M0ZQG9</accession>
<dbReference type="InParanoid" id="M0ZQG9"/>
<dbReference type="HOGENOM" id="CLU_2836233_0_0_1"/>
<keyword evidence="2" id="KW-1185">Reference proteome</keyword>
<reference evidence="2" key="1">
    <citation type="journal article" date="2011" name="Nature">
        <title>Genome sequence and analysis of the tuber crop potato.</title>
        <authorList>
            <consortium name="The Potato Genome Sequencing Consortium"/>
        </authorList>
    </citation>
    <scope>NUCLEOTIDE SEQUENCE [LARGE SCALE GENOMIC DNA]</scope>
    <source>
        <strain evidence="2">cv. DM1-3 516 R44</strain>
    </source>
</reference>
<protein>
    <submittedName>
        <fullName evidence="1">Uncharacterized protein</fullName>
    </submittedName>
</protein>
<evidence type="ECO:0000313" key="1">
    <source>
        <dbReference type="EnsemblPlants" id="PGSC0003DMT400005837"/>
    </source>
</evidence>
<name>M0ZQG9_SOLTU</name>
<dbReference type="EnsemblPlants" id="PGSC0003DMT400005837">
    <property type="protein sequence ID" value="PGSC0003DMT400005837"/>
    <property type="gene ID" value="PGSC0003DMG400002273"/>
</dbReference>
<dbReference type="Proteomes" id="UP000011115">
    <property type="component" value="Unassembled WGS sequence"/>
</dbReference>